<evidence type="ECO:0000313" key="2">
    <source>
        <dbReference type="Proteomes" id="UP000178912"/>
    </source>
</evidence>
<reference evidence="2" key="1">
    <citation type="submission" date="2016-03" db="EMBL/GenBank/DDBJ databases">
        <authorList>
            <person name="Guldener U."/>
        </authorList>
    </citation>
    <scope>NUCLEOTIDE SEQUENCE [LARGE SCALE GENOMIC DNA]</scope>
    <source>
        <strain evidence="2">04CH-RAC-A.6.1</strain>
    </source>
</reference>
<dbReference type="EMBL" id="FJUX01000029">
    <property type="protein sequence ID" value="CZS97064.1"/>
    <property type="molecule type" value="Genomic_DNA"/>
</dbReference>
<accession>A0A1E1KJT1</accession>
<organism evidence="1 2">
    <name type="scientific">Rhynchosporium agropyri</name>
    <dbReference type="NCBI Taxonomy" id="914238"/>
    <lineage>
        <taxon>Eukaryota</taxon>
        <taxon>Fungi</taxon>
        <taxon>Dikarya</taxon>
        <taxon>Ascomycota</taxon>
        <taxon>Pezizomycotina</taxon>
        <taxon>Leotiomycetes</taxon>
        <taxon>Helotiales</taxon>
        <taxon>Ploettnerulaceae</taxon>
        <taxon>Rhynchosporium</taxon>
    </lineage>
</organism>
<dbReference type="AlphaFoldDB" id="A0A1E1KJT1"/>
<name>A0A1E1KJT1_9HELO</name>
<protein>
    <submittedName>
        <fullName evidence="1">Uncharacterized protein</fullName>
    </submittedName>
</protein>
<keyword evidence="2" id="KW-1185">Reference proteome</keyword>
<dbReference type="Proteomes" id="UP000178912">
    <property type="component" value="Unassembled WGS sequence"/>
</dbReference>
<proteinExistence type="predicted"/>
<evidence type="ECO:0000313" key="1">
    <source>
        <dbReference type="EMBL" id="CZS97064.1"/>
    </source>
</evidence>
<sequence>MLIFEASPPSPAKLATAVEGRITVDKEMIFSSGNVTVANPDATSAKIIYCPFRGGTVLHKNEQSLAADASHILAGHVSTTRQTWLPIPTQPSSRDFMHYRKQTDPANWQIPTTSLANWSSEDPALEIVP</sequence>
<gene>
    <name evidence="1" type="ORF">RAG0_06165</name>
</gene>